<reference evidence="1" key="1">
    <citation type="journal article" date="2014" name="Int. J. Syst. Evol. Microbiol.">
        <title>Complete genome sequence of Corynebacterium casei LMG S-19264T (=DSM 44701T), isolated from a smear-ripened cheese.</title>
        <authorList>
            <consortium name="US DOE Joint Genome Institute (JGI-PGF)"/>
            <person name="Walter F."/>
            <person name="Albersmeier A."/>
            <person name="Kalinowski J."/>
            <person name="Ruckert C."/>
        </authorList>
    </citation>
    <scope>NUCLEOTIDE SEQUENCE</scope>
    <source>
        <strain evidence="1">JCM 4790</strain>
    </source>
</reference>
<comment type="caution">
    <text evidence="1">The sequence shown here is derived from an EMBL/GenBank/DDBJ whole genome shotgun (WGS) entry which is preliminary data.</text>
</comment>
<reference evidence="1" key="2">
    <citation type="submission" date="2020-09" db="EMBL/GenBank/DDBJ databases">
        <authorList>
            <person name="Sun Q."/>
            <person name="Ohkuma M."/>
        </authorList>
    </citation>
    <scope>NUCLEOTIDE SEQUENCE</scope>
    <source>
        <strain evidence="1">JCM 4790</strain>
    </source>
</reference>
<dbReference type="Proteomes" id="UP000619244">
    <property type="component" value="Unassembled WGS sequence"/>
</dbReference>
<accession>A0A918KJH6</accession>
<proteinExistence type="predicted"/>
<name>A0A918KJH6_9ACTN</name>
<dbReference type="AlphaFoldDB" id="A0A918KJH6"/>
<organism evidence="1 2">
    <name type="scientific">Streptomyces minutiscleroticus</name>
    <dbReference type="NCBI Taxonomy" id="68238"/>
    <lineage>
        <taxon>Bacteria</taxon>
        <taxon>Bacillati</taxon>
        <taxon>Actinomycetota</taxon>
        <taxon>Actinomycetes</taxon>
        <taxon>Kitasatosporales</taxon>
        <taxon>Streptomycetaceae</taxon>
        <taxon>Streptomyces</taxon>
    </lineage>
</organism>
<evidence type="ECO:0000313" key="1">
    <source>
        <dbReference type="EMBL" id="GGX65307.1"/>
    </source>
</evidence>
<keyword evidence="2" id="KW-1185">Reference proteome</keyword>
<gene>
    <name evidence="1" type="ORF">GCM10010358_19590</name>
</gene>
<evidence type="ECO:0000313" key="2">
    <source>
        <dbReference type="Proteomes" id="UP000619244"/>
    </source>
</evidence>
<sequence length="120" mass="12247">MAGLQVGEELGEGLPAALHGLLAVGVLAQDGGDADLDGHGWELLSGEGVDGRAAARESVRLARGKPRLTAVRRNVSTDGAGEPAQVDVQPRHEQGARGLIAHVVENHGVIVSIPGRDPGS</sequence>
<dbReference type="EMBL" id="BMVU01000005">
    <property type="protein sequence ID" value="GGX65307.1"/>
    <property type="molecule type" value="Genomic_DNA"/>
</dbReference>
<protein>
    <submittedName>
        <fullName evidence="1">Uncharacterized protein</fullName>
    </submittedName>
</protein>